<name>A0A2I4FN14_JUGRE</name>
<sequence>MADPTISQPAQAAAQQRVHPRGHLLQRLVRYTALVLLALLILVAISVLIAWLVIRPKRLVFTVEDGSVHSFNLTHDQYLSATFDFSIISYNPNRRVSFYYDSIEVWASYDDHDIAFSVVNSFFQPRRNWTRLDVKLAAQNVSLSRSTSRELRLDKSGGQVELTILLDTRVRFKVGSWKSRDRILRIWCSPVFDLVHLSSSNNFHMKYCDVEL</sequence>
<evidence type="ECO:0000256" key="5">
    <source>
        <dbReference type="SAM" id="Phobius"/>
    </source>
</evidence>
<comment type="subcellular location">
    <subcellularLocation>
        <location evidence="1">Membrane</location>
        <topology evidence="1">Single-pass membrane protein</topology>
    </subcellularLocation>
</comment>
<dbReference type="InterPro" id="IPR004864">
    <property type="entry name" value="LEA_2"/>
</dbReference>
<keyword evidence="7" id="KW-1185">Reference proteome</keyword>
<proteinExistence type="predicted"/>
<dbReference type="GeneID" id="109000566"/>
<evidence type="ECO:0000256" key="1">
    <source>
        <dbReference type="ARBA" id="ARBA00004167"/>
    </source>
</evidence>
<evidence type="ECO:0000256" key="4">
    <source>
        <dbReference type="ARBA" id="ARBA00023136"/>
    </source>
</evidence>
<dbReference type="AlphaFoldDB" id="A0A2I4FN14"/>
<gene>
    <name evidence="8" type="primary">LOC109000566</name>
</gene>
<feature type="transmembrane region" description="Helical" evidence="5">
    <location>
        <begin position="31"/>
        <end position="54"/>
    </location>
</feature>
<dbReference type="STRING" id="51240.A0A2I4FN14"/>
<dbReference type="InterPro" id="IPR044839">
    <property type="entry name" value="NDR1-like"/>
</dbReference>
<evidence type="ECO:0000259" key="6">
    <source>
        <dbReference type="Pfam" id="PF03168"/>
    </source>
</evidence>
<dbReference type="GO" id="GO:0098542">
    <property type="term" value="P:defense response to other organism"/>
    <property type="evidence" value="ECO:0007669"/>
    <property type="project" value="InterPro"/>
</dbReference>
<dbReference type="PANTHER" id="PTHR31234">
    <property type="entry name" value="LATE EMBRYOGENESIS ABUNDANT (LEA) HYDROXYPROLINE-RICH GLYCOPROTEIN FAMILY"/>
    <property type="match status" value="1"/>
</dbReference>
<dbReference type="PANTHER" id="PTHR31234:SF39">
    <property type="entry name" value="HARPIN-INDUCED PROTEIN 1 CONTAINING PROTEIN, EXPRESSED"/>
    <property type="match status" value="1"/>
</dbReference>
<dbReference type="GO" id="GO:0005886">
    <property type="term" value="C:plasma membrane"/>
    <property type="evidence" value="ECO:0000318"/>
    <property type="project" value="GO_Central"/>
</dbReference>
<dbReference type="FunCoup" id="A0A2I4FN14">
    <property type="interactions" value="9"/>
</dbReference>
<feature type="domain" description="Late embryogenesis abundant protein LEA-2 subgroup" evidence="6">
    <location>
        <begin position="90"/>
        <end position="180"/>
    </location>
</feature>
<dbReference type="Proteomes" id="UP000235220">
    <property type="component" value="Chromosome 14"/>
</dbReference>
<evidence type="ECO:0000313" key="7">
    <source>
        <dbReference type="Proteomes" id="UP000235220"/>
    </source>
</evidence>
<keyword evidence="4 5" id="KW-0472">Membrane</keyword>
<dbReference type="KEGG" id="jre:109000566"/>
<dbReference type="RefSeq" id="XP_018833027.2">
    <property type="nucleotide sequence ID" value="XM_018977482.2"/>
</dbReference>
<protein>
    <submittedName>
        <fullName evidence="8">Uncharacterized protein At1g08160-like</fullName>
    </submittedName>
</protein>
<dbReference type="Pfam" id="PF03168">
    <property type="entry name" value="LEA_2"/>
    <property type="match status" value="1"/>
</dbReference>
<dbReference type="GO" id="GO:0009506">
    <property type="term" value="C:plasmodesma"/>
    <property type="evidence" value="ECO:0000318"/>
    <property type="project" value="GO_Central"/>
</dbReference>
<accession>A0A2I4FN14</accession>
<evidence type="ECO:0000313" key="8">
    <source>
        <dbReference type="RefSeq" id="XP_018833027.2"/>
    </source>
</evidence>
<keyword evidence="2 5" id="KW-0812">Transmembrane</keyword>
<organism evidence="7 8">
    <name type="scientific">Juglans regia</name>
    <name type="common">English walnut</name>
    <dbReference type="NCBI Taxonomy" id="51240"/>
    <lineage>
        <taxon>Eukaryota</taxon>
        <taxon>Viridiplantae</taxon>
        <taxon>Streptophyta</taxon>
        <taxon>Embryophyta</taxon>
        <taxon>Tracheophyta</taxon>
        <taxon>Spermatophyta</taxon>
        <taxon>Magnoliopsida</taxon>
        <taxon>eudicotyledons</taxon>
        <taxon>Gunneridae</taxon>
        <taxon>Pentapetalae</taxon>
        <taxon>rosids</taxon>
        <taxon>fabids</taxon>
        <taxon>Fagales</taxon>
        <taxon>Juglandaceae</taxon>
        <taxon>Juglans</taxon>
    </lineage>
</organism>
<reference evidence="8" key="1">
    <citation type="submission" date="2025-08" db="UniProtKB">
        <authorList>
            <consortium name="RefSeq"/>
        </authorList>
    </citation>
    <scope>IDENTIFICATION</scope>
    <source>
        <tissue evidence="8">Leaves</tissue>
    </source>
</reference>
<evidence type="ECO:0000256" key="2">
    <source>
        <dbReference type="ARBA" id="ARBA00022692"/>
    </source>
</evidence>
<evidence type="ECO:0000256" key="3">
    <source>
        <dbReference type="ARBA" id="ARBA00022989"/>
    </source>
</evidence>
<dbReference type="OrthoDB" id="669838at2759"/>
<dbReference type="InParanoid" id="A0A2I4FN14"/>
<keyword evidence="3 5" id="KW-1133">Transmembrane helix</keyword>